<sequence length="113" mass="12594">MKKKAQKGRGPAGASPWQDIRRSAGRTSERALIIRLQAARARSPKVLLYSTVLCFIYSNGTSDARTRCSPFAAVTGVASDRRTTRWERNSLQRCYGSHYCISDLKMAATTSFF</sequence>
<organism evidence="2 3">
    <name type="scientific">Testicularia cyperi</name>
    <dbReference type="NCBI Taxonomy" id="1882483"/>
    <lineage>
        <taxon>Eukaryota</taxon>
        <taxon>Fungi</taxon>
        <taxon>Dikarya</taxon>
        <taxon>Basidiomycota</taxon>
        <taxon>Ustilaginomycotina</taxon>
        <taxon>Ustilaginomycetes</taxon>
        <taxon>Ustilaginales</taxon>
        <taxon>Anthracoideaceae</taxon>
        <taxon>Testicularia</taxon>
    </lineage>
</organism>
<dbReference type="AlphaFoldDB" id="A0A317XN10"/>
<keyword evidence="3" id="KW-1185">Reference proteome</keyword>
<evidence type="ECO:0000256" key="1">
    <source>
        <dbReference type="SAM" id="MobiDB-lite"/>
    </source>
</evidence>
<protein>
    <submittedName>
        <fullName evidence="2">Uncharacterized protein</fullName>
    </submittedName>
</protein>
<evidence type="ECO:0000313" key="3">
    <source>
        <dbReference type="Proteomes" id="UP000246740"/>
    </source>
</evidence>
<dbReference type="EMBL" id="KZ819195">
    <property type="protein sequence ID" value="PWY99267.1"/>
    <property type="molecule type" value="Genomic_DNA"/>
</dbReference>
<reference evidence="2 3" key="1">
    <citation type="journal article" date="2018" name="Mol. Biol. Evol.">
        <title>Broad Genomic Sampling Reveals a Smut Pathogenic Ancestry of the Fungal Clade Ustilaginomycotina.</title>
        <authorList>
            <person name="Kijpornyongpan T."/>
            <person name="Mondo S.J."/>
            <person name="Barry K."/>
            <person name="Sandor L."/>
            <person name="Lee J."/>
            <person name="Lipzen A."/>
            <person name="Pangilinan J."/>
            <person name="LaButti K."/>
            <person name="Hainaut M."/>
            <person name="Henrissat B."/>
            <person name="Grigoriev I.V."/>
            <person name="Spatafora J.W."/>
            <person name="Aime M.C."/>
        </authorList>
    </citation>
    <scope>NUCLEOTIDE SEQUENCE [LARGE SCALE GENOMIC DNA]</scope>
    <source>
        <strain evidence="2 3">MCA 3645</strain>
    </source>
</reference>
<dbReference type="InParanoid" id="A0A317XN10"/>
<accession>A0A317XN10</accession>
<evidence type="ECO:0000313" key="2">
    <source>
        <dbReference type="EMBL" id="PWY99267.1"/>
    </source>
</evidence>
<proteinExistence type="predicted"/>
<dbReference type="Proteomes" id="UP000246740">
    <property type="component" value="Unassembled WGS sequence"/>
</dbReference>
<name>A0A317XN10_9BASI</name>
<gene>
    <name evidence="2" type="ORF">BCV70DRAFT_115428</name>
</gene>
<feature type="region of interest" description="Disordered" evidence="1">
    <location>
        <begin position="1"/>
        <end position="25"/>
    </location>
</feature>